<dbReference type="PROSITE" id="PS51435">
    <property type="entry name" value="AP_NUCLEASE_F1_4"/>
    <property type="match status" value="1"/>
</dbReference>
<organism evidence="7 8">
    <name type="scientific">Alistipes ihumii AP11</name>
    <dbReference type="NCBI Taxonomy" id="1211813"/>
    <lineage>
        <taxon>Bacteria</taxon>
        <taxon>Pseudomonadati</taxon>
        <taxon>Bacteroidota</taxon>
        <taxon>Bacteroidia</taxon>
        <taxon>Bacteroidales</taxon>
        <taxon>Rikenellaceae</taxon>
        <taxon>Alistipes</taxon>
    </lineage>
</organism>
<comment type="similarity">
    <text evidence="2">Belongs to the DNA repair enzymes AP/ExoA family.</text>
</comment>
<dbReference type="SUPFAM" id="SSF56219">
    <property type="entry name" value="DNase I-like"/>
    <property type="match status" value="1"/>
</dbReference>
<comment type="cofactor">
    <cofactor evidence="1">
        <name>Mg(2+)</name>
        <dbReference type="ChEBI" id="CHEBI:18420"/>
    </cofactor>
</comment>
<feature type="domain" description="Endonuclease/exonuclease/phosphatase" evidence="6">
    <location>
        <begin position="4"/>
        <end position="229"/>
    </location>
</feature>
<keyword evidence="4" id="KW-0378">Hydrolase</keyword>
<evidence type="ECO:0000256" key="4">
    <source>
        <dbReference type="ARBA" id="ARBA00022801"/>
    </source>
</evidence>
<keyword evidence="3" id="KW-0479">Metal-binding</keyword>
<evidence type="ECO:0000259" key="6">
    <source>
        <dbReference type="Pfam" id="PF03372"/>
    </source>
</evidence>
<dbReference type="GeneID" id="82890095"/>
<dbReference type="Proteomes" id="UP001059295">
    <property type="component" value="Chromosome"/>
</dbReference>
<dbReference type="PANTHER" id="PTHR22748">
    <property type="entry name" value="AP ENDONUCLEASE"/>
    <property type="match status" value="1"/>
</dbReference>
<dbReference type="CDD" id="cd10281">
    <property type="entry name" value="Nape_like_AP-endo"/>
    <property type="match status" value="1"/>
</dbReference>
<dbReference type="Pfam" id="PF03372">
    <property type="entry name" value="Exo_endo_phos"/>
    <property type="match status" value="1"/>
</dbReference>
<dbReference type="InterPro" id="IPR020847">
    <property type="entry name" value="AP_endonuclease_F1_BS"/>
</dbReference>
<keyword evidence="5" id="KW-0460">Magnesium</keyword>
<evidence type="ECO:0000256" key="1">
    <source>
        <dbReference type="ARBA" id="ARBA00001946"/>
    </source>
</evidence>
<dbReference type="PROSITE" id="PS00726">
    <property type="entry name" value="AP_NUCLEASE_F1_1"/>
    <property type="match status" value="1"/>
</dbReference>
<dbReference type="NCBIfam" id="TIGR00633">
    <property type="entry name" value="xth"/>
    <property type="match status" value="1"/>
</dbReference>
<evidence type="ECO:0000313" key="8">
    <source>
        <dbReference type="Proteomes" id="UP001059295"/>
    </source>
</evidence>
<dbReference type="Gene3D" id="3.60.10.10">
    <property type="entry name" value="Endonuclease/exonuclease/phosphatase"/>
    <property type="match status" value="1"/>
</dbReference>
<dbReference type="InterPro" id="IPR005135">
    <property type="entry name" value="Endo/exonuclease/phosphatase"/>
</dbReference>
<dbReference type="EMBL" id="CP102294">
    <property type="protein sequence ID" value="UWN57224.1"/>
    <property type="molecule type" value="Genomic_DNA"/>
</dbReference>
<evidence type="ECO:0000313" key="7">
    <source>
        <dbReference type="EMBL" id="UWN57224.1"/>
    </source>
</evidence>
<proteinExistence type="inferred from homology"/>
<sequence>MKIVTYNVNGIRSAIGKGLCDWIADERPDVLCLQETKAQPEQIPSEAFERMGYRCHYFSAVKKGYSGVAILTLCEPDRVVPGMGIERYDSEGRFLRADYGDLSVVSVYHPSGTSGDERQAFKMRWLDDFSDYVSRLLETRPKLILCGDFNICHRPIDIHDPVRNATVSGFLPEEREWIGRFIDGGFIDTLRFFHPEPHLYTWWSFRANARANNKGWRIDYAMASEAVRPMLRDARILPDVRHSDHCPMLLEIDF</sequence>
<dbReference type="RefSeq" id="WP_019245403.1">
    <property type="nucleotide sequence ID" value="NZ_CAPH01000007.1"/>
</dbReference>
<protein>
    <submittedName>
        <fullName evidence="7">Exodeoxyribonuclease III</fullName>
    </submittedName>
</protein>
<reference evidence="7" key="1">
    <citation type="journal article" date="2022" name="Cell">
        <title>Design, construction, and in vivo augmentation of a complex gut microbiome.</title>
        <authorList>
            <person name="Cheng A.G."/>
            <person name="Ho P.Y."/>
            <person name="Aranda-Diaz A."/>
            <person name="Jain S."/>
            <person name="Yu F.B."/>
            <person name="Meng X."/>
            <person name="Wang M."/>
            <person name="Iakiviak M."/>
            <person name="Nagashima K."/>
            <person name="Zhao A."/>
            <person name="Murugkar P."/>
            <person name="Patil A."/>
            <person name="Atabakhsh K."/>
            <person name="Weakley A."/>
            <person name="Yan J."/>
            <person name="Brumbaugh A.R."/>
            <person name="Higginbottom S."/>
            <person name="Dimas A."/>
            <person name="Shiver A.L."/>
            <person name="Deutschbauer A."/>
            <person name="Neff N."/>
            <person name="Sonnenburg J.L."/>
            <person name="Huang K.C."/>
            <person name="Fischbach M.A."/>
        </authorList>
    </citation>
    <scope>NUCLEOTIDE SEQUENCE</scope>
    <source>
        <strain evidence="7">AP11</strain>
    </source>
</reference>
<dbReference type="PANTHER" id="PTHR22748:SF6">
    <property type="entry name" value="DNA-(APURINIC OR APYRIMIDINIC SITE) ENDONUCLEASE"/>
    <property type="match status" value="1"/>
</dbReference>
<evidence type="ECO:0000256" key="2">
    <source>
        <dbReference type="ARBA" id="ARBA00007092"/>
    </source>
</evidence>
<dbReference type="InterPro" id="IPR036691">
    <property type="entry name" value="Endo/exonu/phosph_ase_sf"/>
</dbReference>
<evidence type="ECO:0000256" key="5">
    <source>
        <dbReference type="ARBA" id="ARBA00022842"/>
    </source>
</evidence>
<keyword evidence="8" id="KW-1185">Reference proteome</keyword>
<gene>
    <name evidence="7" type="ORF">NQ491_00135</name>
</gene>
<evidence type="ECO:0000256" key="3">
    <source>
        <dbReference type="ARBA" id="ARBA00022723"/>
    </source>
</evidence>
<name>A0ABY5V0Q8_9BACT</name>
<dbReference type="InterPro" id="IPR004808">
    <property type="entry name" value="AP_endonuc_1"/>
</dbReference>
<dbReference type="NCBIfam" id="TIGR00195">
    <property type="entry name" value="exoDNase_III"/>
    <property type="match status" value="1"/>
</dbReference>
<accession>A0ABY5V0Q8</accession>